<evidence type="ECO:0000313" key="6">
    <source>
        <dbReference type="Proteomes" id="UP000634206"/>
    </source>
</evidence>
<dbReference type="InterPro" id="IPR022300">
    <property type="entry name" value="PPK2-rel_1"/>
</dbReference>
<reference evidence="5" key="1">
    <citation type="submission" date="2021-01" db="EMBL/GenBank/DDBJ databases">
        <title>Modified the classification status of verrucomicrobia.</title>
        <authorList>
            <person name="Feng X."/>
        </authorList>
    </citation>
    <scope>NUCLEOTIDE SEQUENCE</scope>
    <source>
        <strain evidence="5">5K15</strain>
    </source>
</reference>
<evidence type="ECO:0000313" key="5">
    <source>
        <dbReference type="EMBL" id="MBK1853728.1"/>
    </source>
</evidence>
<dbReference type="InterPro" id="IPR027417">
    <property type="entry name" value="P-loop_NTPase"/>
</dbReference>
<organism evidence="5 6">
    <name type="scientific">Oceaniferula flava</name>
    <dbReference type="NCBI Taxonomy" id="2800421"/>
    <lineage>
        <taxon>Bacteria</taxon>
        <taxon>Pseudomonadati</taxon>
        <taxon>Verrucomicrobiota</taxon>
        <taxon>Verrucomicrobiia</taxon>
        <taxon>Verrucomicrobiales</taxon>
        <taxon>Verrucomicrobiaceae</taxon>
        <taxon>Oceaniferula</taxon>
    </lineage>
</organism>
<dbReference type="Pfam" id="PF03976">
    <property type="entry name" value="PPK2"/>
    <property type="match status" value="1"/>
</dbReference>
<evidence type="ECO:0000259" key="4">
    <source>
        <dbReference type="Pfam" id="PF03976"/>
    </source>
</evidence>
<evidence type="ECO:0000256" key="2">
    <source>
        <dbReference type="ARBA" id="ARBA00022679"/>
    </source>
</evidence>
<dbReference type="GO" id="GO:0006797">
    <property type="term" value="P:polyphosphate metabolic process"/>
    <property type="evidence" value="ECO:0007669"/>
    <property type="project" value="InterPro"/>
</dbReference>
<protein>
    <submittedName>
        <fullName evidence="5">Polyphosphate kinase 2 family protein</fullName>
    </submittedName>
</protein>
<dbReference type="GO" id="GO:0008976">
    <property type="term" value="F:polyphosphate kinase activity"/>
    <property type="evidence" value="ECO:0007669"/>
    <property type="project" value="InterPro"/>
</dbReference>
<accession>A0AAE2S8Y1</accession>
<dbReference type="Proteomes" id="UP000634206">
    <property type="component" value="Unassembled WGS sequence"/>
</dbReference>
<dbReference type="SUPFAM" id="SSF52540">
    <property type="entry name" value="P-loop containing nucleoside triphosphate hydrolases"/>
    <property type="match status" value="1"/>
</dbReference>
<dbReference type="RefSeq" id="WP_309488324.1">
    <property type="nucleotide sequence ID" value="NZ_JAENIG010000001.1"/>
</dbReference>
<gene>
    <name evidence="5" type="ORF">JIN83_02045</name>
</gene>
<dbReference type="AlphaFoldDB" id="A0AAE2S8Y1"/>
<proteinExistence type="inferred from homology"/>
<dbReference type="InterPro" id="IPR016898">
    <property type="entry name" value="Polyphosphate_phosphotransfera"/>
</dbReference>
<keyword evidence="3 5" id="KW-0418">Kinase</keyword>
<feature type="domain" description="Polyphosphate kinase-2-related" evidence="4">
    <location>
        <begin position="37"/>
        <end position="259"/>
    </location>
</feature>
<dbReference type="NCBIfam" id="TIGR03709">
    <property type="entry name" value="PPK2_rel_1"/>
    <property type="match status" value="1"/>
</dbReference>
<dbReference type="EMBL" id="JAENIG010000001">
    <property type="protein sequence ID" value="MBK1853728.1"/>
    <property type="molecule type" value="Genomic_DNA"/>
</dbReference>
<evidence type="ECO:0000256" key="3">
    <source>
        <dbReference type="ARBA" id="ARBA00022777"/>
    </source>
</evidence>
<comment type="similarity">
    <text evidence="1">Belongs to the polyphosphate kinase 2 (PPK2) family. Class I subfamily.</text>
</comment>
<dbReference type="PANTHER" id="PTHR34383:SF3">
    <property type="entry name" value="POLYPHOSPHATE:AMP PHOSPHOTRANSFERASE"/>
    <property type="match status" value="1"/>
</dbReference>
<sequence length="274" mass="32534">MPVQGSIDKYRVDSKEKFKLSDYETNDKSLFQHGGKEEHDPYLNQLRDELKQLQNQLYAESKHRVLVVIQAMDTGGKDGTVKSVFSKVDPQGIHIEPFKKPSEEELAHDFLWRIHEKVPRNGQIVVFNRSHYEDIIAVRVKNIYPKEVWKPRYRHIVEFERMLAEEGTTIVKLFLHISKDEQKERLQARLDNPAKHWKFNPDDLKDRARWDDFMEVYEDLIEKTSTEYAPWHIIPADRKWYRNLVVARIMVDTLKGLDMKFPTSDWIAEDITID</sequence>
<keyword evidence="2" id="KW-0808">Transferase</keyword>
<name>A0AAE2S8Y1_9BACT</name>
<dbReference type="InterPro" id="IPR022488">
    <property type="entry name" value="PPK2-related"/>
</dbReference>
<evidence type="ECO:0000256" key="1">
    <source>
        <dbReference type="ARBA" id="ARBA00009924"/>
    </source>
</evidence>
<keyword evidence="6" id="KW-1185">Reference proteome</keyword>
<dbReference type="PANTHER" id="PTHR34383">
    <property type="entry name" value="POLYPHOSPHATE:AMP PHOSPHOTRANSFERASE-RELATED"/>
    <property type="match status" value="1"/>
</dbReference>
<comment type="caution">
    <text evidence="5">The sequence shown here is derived from an EMBL/GenBank/DDBJ whole genome shotgun (WGS) entry which is preliminary data.</text>
</comment>
<dbReference type="PIRSF" id="PIRSF028756">
    <property type="entry name" value="PPK2_prd"/>
    <property type="match status" value="1"/>
</dbReference>
<dbReference type="Gene3D" id="3.40.50.300">
    <property type="entry name" value="P-loop containing nucleotide triphosphate hydrolases"/>
    <property type="match status" value="1"/>
</dbReference>